<accession>A0A371HP08</accession>
<protein>
    <submittedName>
        <fullName evidence="1">Uncharacterized protein</fullName>
    </submittedName>
</protein>
<gene>
    <name evidence="1" type="ORF">CR513_11771</name>
</gene>
<dbReference type="OrthoDB" id="999762at2759"/>
<comment type="caution">
    <text evidence="1">The sequence shown here is derived from an EMBL/GenBank/DDBJ whole genome shotgun (WGS) entry which is preliminary data.</text>
</comment>
<proteinExistence type="predicted"/>
<feature type="non-terminal residue" evidence="1">
    <location>
        <position position="1"/>
    </location>
</feature>
<dbReference type="EMBL" id="QJKJ01002063">
    <property type="protein sequence ID" value="RDY04509.1"/>
    <property type="molecule type" value="Genomic_DNA"/>
</dbReference>
<sequence length="92" mass="10235">MVNATNRQALMDKTYIATRKLISNMAENSQHIISIALTSSKGVNEVTIVANNQSWPLDGTSKSRQQISAHVEYVAYAPLKNLLSMHDLFSKE</sequence>
<name>A0A371HP08_MUCPR</name>
<evidence type="ECO:0000313" key="1">
    <source>
        <dbReference type="EMBL" id="RDY04509.1"/>
    </source>
</evidence>
<reference evidence="1" key="1">
    <citation type="submission" date="2018-05" db="EMBL/GenBank/DDBJ databases">
        <title>Draft genome of Mucuna pruriens seed.</title>
        <authorList>
            <person name="Nnadi N.E."/>
            <person name="Vos R."/>
            <person name="Hasami M.H."/>
            <person name="Devisetty U.K."/>
            <person name="Aguiy J.C."/>
        </authorList>
    </citation>
    <scope>NUCLEOTIDE SEQUENCE [LARGE SCALE GENOMIC DNA]</scope>
    <source>
        <strain evidence="1">JCA_2017</strain>
    </source>
</reference>
<organism evidence="1 2">
    <name type="scientific">Mucuna pruriens</name>
    <name type="common">Velvet bean</name>
    <name type="synonym">Dolichos pruriens</name>
    <dbReference type="NCBI Taxonomy" id="157652"/>
    <lineage>
        <taxon>Eukaryota</taxon>
        <taxon>Viridiplantae</taxon>
        <taxon>Streptophyta</taxon>
        <taxon>Embryophyta</taxon>
        <taxon>Tracheophyta</taxon>
        <taxon>Spermatophyta</taxon>
        <taxon>Magnoliopsida</taxon>
        <taxon>eudicotyledons</taxon>
        <taxon>Gunneridae</taxon>
        <taxon>Pentapetalae</taxon>
        <taxon>rosids</taxon>
        <taxon>fabids</taxon>
        <taxon>Fabales</taxon>
        <taxon>Fabaceae</taxon>
        <taxon>Papilionoideae</taxon>
        <taxon>50 kb inversion clade</taxon>
        <taxon>NPAAA clade</taxon>
        <taxon>indigoferoid/millettioid clade</taxon>
        <taxon>Phaseoleae</taxon>
        <taxon>Mucuna</taxon>
    </lineage>
</organism>
<evidence type="ECO:0000313" key="2">
    <source>
        <dbReference type="Proteomes" id="UP000257109"/>
    </source>
</evidence>
<dbReference type="AlphaFoldDB" id="A0A371HP08"/>
<dbReference type="Proteomes" id="UP000257109">
    <property type="component" value="Unassembled WGS sequence"/>
</dbReference>
<keyword evidence="2" id="KW-1185">Reference proteome</keyword>